<keyword evidence="8" id="KW-1185">Reference proteome</keyword>
<dbReference type="GeneID" id="98149147"/>
<evidence type="ECO:0000259" key="6">
    <source>
        <dbReference type="PROSITE" id="PS51999"/>
    </source>
</evidence>
<evidence type="ECO:0000256" key="5">
    <source>
        <dbReference type="SAM" id="MobiDB-lite"/>
    </source>
</evidence>
<gene>
    <name evidence="7" type="ORF">BJX67DRAFT_386490</name>
</gene>
<protein>
    <recommendedName>
        <fullName evidence="6">GRF-type domain-containing protein</fullName>
    </recommendedName>
</protein>
<evidence type="ECO:0000256" key="1">
    <source>
        <dbReference type="ARBA" id="ARBA00022723"/>
    </source>
</evidence>
<keyword evidence="1" id="KW-0479">Metal-binding</keyword>
<feature type="region of interest" description="Disordered" evidence="5">
    <location>
        <begin position="93"/>
        <end position="263"/>
    </location>
</feature>
<sequence length="290" mass="31491">MSGLTLRSTYDGVQLDGDGEFLCNCGFPTRKYHVKKKTSPYHGLQYYACAKHGSDSTRCHTWIWFDEKEPVSRLIPPAMRSPRTPCKQVDIRQFGQYTPPTSLKRRAESQSFDNDMGDSGDIGEPGPPSPSRSAKRVKNADAATQTKDVPLRPAIGPLPKRRLFEDVLGHPRDNCNGTIGAPTRPEPKSQQGLFVSPAGGIPVPQAQEENPVPPPDSIETRPATLPPAEQGAPQPEVANSPTASHANSNGIDPVDVDSDAESYGWDDELERGIIDIANSVENPVSSPLFV</sequence>
<feature type="compositionally biased region" description="Polar residues" evidence="5">
    <location>
        <begin position="237"/>
        <end position="250"/>
    </location>
</feature>
<feature type="compositionally biased region" description="Basic and acidic residues" evidence="5">
    <location>
        <begin position="162"/>
        <end position="173"/>
    </location>
</feature>
<comment type="caution">
    <text evidence="7">The sequence shown here is derived from an EMBL/GenBank/DDBJ whole genome shotgun (WGS) entry which is preliminary data.</text>
</comment>
<dbReference type="EMBL" id="JBFXLQ010000094">
    <property type="protein sequence ID" value="KAL2859920.1"/>
    <property type="molecule type" value="Genomic_DNA"/>
</dbReference>
<evidence type="ECO:0000256" key="3">
    <source>
        <dbReference type="ARBA" id="ARBA00022833"/>
    </source>
</evidence>
<dbReference type="Proteomes" id="UP001610432">
    <property type="component" value="Unassembled WGS sequence"/>
</dbReference>
<feature type="compositionally biased region" description="Acidic residues" evidence="5">
    <location>
        <begin position="254"/>
        <end position="263"/>
    </location>
</feature>
<keyword evidence="3" id="KW-0862">Zinc</keyword>
<reference evidence="7 8" key="1">
    <citation type="submission" date="2024-07" db="EMBL/GenBank/DDBJ databases">
        <title>Section-level genome sequencing and comparative genomics of Aspergillus sections Usti and Cavernicolus.</title>
        <authorList>
            <consortium name="Lawrence Berkeley National Laboratory"/>
            <person name="Nybo J.L."/>
            <person name="Vesth T.C."/>
            <person name="Theobald S."/>
            <person name="Frisvad J.C."/>
            <person name="Larsen T.O."/>
            <person name="Kjaerboelling I."/>
            <person name="Rothschild-Mancinelli K."/>
            <person name="Lyhne E.K."/>
            <person name="Kogle M.E."/>
            <person name="Barry K."/>
            <person name="Clum A."/>
            <person name="Na H."/>
            <person name="Ledsgaard L."/>
            <person name="Lin J."/>
            <person name="Lipzen A."/>
            <person name="Kuo A."/>
            <person name="Riley R."/>
            <person name="Mondo S."/>
            <person name="Labutti K."/>
            <person name="Haridas S."/>
            <person name="Pangalinan J."/>
            <person name="Salamov A.A."/>
            <person name="Simmons B.A."/>
            <person name="Magnuson J.K."/>
            <person name="Chen J."/>
            <person name="Drula E."/>
            <person name="Henrissat B."/>
            <person name="Wiebenga A."/>
            <person name="Lubbers R.J."/>
            <person name="Gomes A.C."/>
            <person name="Macurrencykelacurrency M.R."/>
            <person name="Stajich J."/>
            <person name="Grigoriev I.V."/>
            <person name="Mortensen U.H."/>
            <person name="De Vries R.P."/>
            <person name="Baker S.E."/>
            <person name="Andersen M.R."/>
        </authorList>
    </citation>
    <scope>NUCLEOTIDE SEQUENCE [LARGE SCALE GENOMIC DNA]</scope>
    <source>
        <strain evidence="7 8">CBS 449.75</strain>
    </source>
</reference>
<dbReference type="InterPro" id="IPR010666">
    <property type="entry name" value="Znf_GRF"/>
</dbReference>
<proteinExistence type="predicted"/>
<accession>A0ABR4L618</accession>
<evidence type="ECO:0000256" key="2">
    <source>
        <dbReference type="ARBA" id="ARBA00022771"/>
    </source>
</evidence>
<dbReference type="RefSeq" id="XP_070880476.1">
    <property type="nucleotide sequence ID" value="XM_071034075.1"/>
</dbReference>
<organism evidence="7 8">
    <name type="scientific">Aspergillus lucknowensis</name>
    <dbReference type="NCBI Taxonomy" id="176173"/>
    <lineage>
        <taxon>Eukaryota</taxon>
        <taxon>Fungi</taxon>
        <taxon>Dikarya</taxon>
        <taxon>Ascomycota</taxon>
        <taxon>Pezizomycotina</taxon>
        <taxon>Eurotiomycetes</taxon>
        <taxon>Eurotiomycetidae</taxon>
        <taxon>Eurotiales</taxon>
        <taxon>Aspergillaceae</taxon>
        <taxon>Aspergillus</taxon>
        <taxon>Aspergillus subgen. Nidulantes</taxon>
    </lineage>
</organism>
<evidence type="ECO:0000313" key="8">
    <source>
        <dbReference type="Proteomes" id="UP001610432"/>
    </source>
</evidence>
<keyword evidence="2 4" id="KW-0863">Zinc-finger</keyword>
<evidence type="ECO:0000256" key="4">
    <source>
        <dbReference type="PROSITE-ProRule" id="PRU01343"/>
    </source>
</evidence>
<feature type="domain" description="GRF-type" evidence="6">
    <location>
        <begin position="23"/>
        <end position="68"/>
    </location>
</feature>
<name>A0ABR4L618_9EURO</name>
<dbReference type="PROSITE" id="PS51999">
    <property type="entry name" value="ZF_GRF"/>
    <property type="match status" value="1"/>
</dbReference>
<evidence type="ECO:0000313" key="7">
    <source>
        <dbReference type="EMBL" id="KAL2859920.1"/>
    </source>
</evidence>